<gene>
    <name evidence="3" type="ORF">CLW00_10990</name>
</gene>
<comment type="caution">
    <text evidence="3">The sequence shown here is derived from an EMBL/GenBank/DDBJ whole genome shotgun (WGS) entry which is preliminary data.</text>
</comment>
<evidence type="ECO:0000313" key="3">
    <source>
        <dbReference type="EMBL" id="PRY86244.1"/>
    </source>
</evidence>
<dbReference type="InterPro" id="IPR049282">
    <property type="entry name" value="BVU_3817_N_sf"/>
</dbReference>
<reference evidence="3 4" key="1">
    <citation type="submission" date="2018-03" db="EMBL/GenBank/DDBJ databases">
        <title>Genomic Encyclopedia of Archaeal and Bacterial Type Strains, Phase II (KMG-II): from individual species to whole genera.</title>
        <authorList>
            <person name="Goeker M."/>
        </authorList>
    </citation>
    <scope>NUCLEOTIDE SEQUENCE [LARGE SCALE GENOMIC DNA]</scope>
    <source>
        <strain evidence="3 4">DSM 27929</strain>
    </source>
</reference>
<dbReference type="Gene3D" id="2.30.30.730">
    <property type="match status" value="1"/>
</dbReference>
<name>A0A2T0WI92_9BACT</name>
<dbReference type="Pfam" id="PF18347">
    <property type="entry name" value="DUF5606"/>
    <property type="match status" value="1"/>
</dbReference>
<evidence type="ECO:0000259" key="2">
    <source>
        <dbReference type="Pfam" id="PF21186"/>
    </source>
</evidence>
<feature type="domain" description="DUF6852" evidence="2">
    <location>
        <begin position="52"/>
        <end position="122"/>
    </location>
</feature>
<organism evidence="3 4">
    <name type="scientific">Mongoliibacter ruber</name>
    <dbReference type="NCBI Taxonomy" id="1750599"/>
    <lineage>
        <taxon>Bacteria</taxon>
        <taxon>Pseudomonadati</taxon>
        <taxon>Bacteroidota</taxon>
        <taxon>Cytophagia</taxon>
        <taxon>Cytophagales</taxon>
        <taxon>Cyclobacteriaceae</taxon>
        <taxon>Mongoliibacter</taxon>
    </lineage>
</organism>
<sequence length="147" mass="16171">MNFNEIATVSGKPGLYKILKPTKGGVILESLDEKKSKLVVGASHRVSILAEISIYTMNEEGATALKDVMATIEKEFEGDLGLESGADADELRAFLKHVLPEYDEAKVYASDIKKLVAWYKIIRTYAPEALQETEDSAENQTESDSAE</sequence>
<dbReference type="RefSeq" id="WP_106134580.1">
    <property type="nucleotide sequence ID" value="NZ_PVTR01000009.1"/>
</dbReference>
<dbReference type="InterPro" id="IPR049280">
    <property type="entry name" value="DUF6852"/>
</dbReference>
<evidence type="ECO:0000313" key="4">
    <source>
        <dbReference type="Proteomes" id="UP000238157"/>
    </source>
</evidence>
<proteinExistence type="predicted"/>
<protein>
    <submittedName>
        <fullName evidence="3">Uncharacterized protein</fullName>
    </submittedName>
</protein>
<evidence type="ECO:0000259" key="1">
    <source>
        <dbReference type="Pfam" id="PF18347"/>
    </source>
</evidence>
<keyword evidence="4" id="KW-1185">Reference proteome</keyword>
<dbReference type="AlphaFoldDB" id="A0A2T0WI92"/>
<dbReference type="Gene3D" id="1.10.10.1650">
    <property type="match status" value="1"/>
</dbReference>
<dbReference type="EMBL" id="PVTR01000009">
    <property type="protein sequence ID" value="PRY86244.1"/>
    <property type="molecule type" value="Genomic_DNA"/>
</dbReference>
<dbReference type="Proteomes" id="UP000238157">
    <property type="component" value="Unassembled WGS sequence"/>
</dbReference>
<dbReference type="OrthoDB" id="675198at2"/>
<dbReference type="InterPro" id="IPR041218">
    <property type="entry name" value="DUF5606"/>
</dbReference>
<dbReference type="Pfam" id="PF21186">
    <property type="entry name" value="DUF6852"/>
    <property type="match status" value="1"/>
</dbReference>
<feature type="domain" description="DUF5606" evidence="1">
    <location>
        <begin position="4"/>
        <end position="49"/>
    </location>
</feature>
<accession>A0A2T0WI92</accession>
<dbReference type="InterPro" id="IPR049281">
    <property type="entry name" value="BVU_3817-like_C_sf"/>
</dbReference>